<accession>A0A7W9GH12</accession>
<proteinExistence type="predicted"/>
<feature type="compositionally biased region" description="Basic and acidic residues" evidence="1">
    <location>
        <begin position="1"/>
        <end position="19"/>
    </location>
</feature>
<name>A0A7W9GH12_9ACTN</name>
<reference evidence="2 3" key="1">
    <citation type="submission" date="2020-08" db="EMBL/GenBank/DDBJ databases">
        <title>Sequencing the genomes of 1000 actinobacteria strains.</title>
        <authorList>
            <person name="Klenk H.-P."/>
        </authorList>
    </citation>
    <scope>NUCLEOTIDE SEQUENCE [LARGE SCALE GENOMIC DNA]</scope>
    <source>
        <strain evidence="2 3">DSM 45507</strain>
    </source>
</reference>
<evidence type="ECO:0000313" key="3">
    <source>
        <dbReference type="Proteomes" id="UP000579153"/>
    </source>
</evidence>
<dbReference type="AlphaFoldDB" id="A0A7W9GH12"/>
<evidence type="ECO:0000313" key="2">
    <source>
        <dbReference type="EMBL" id="MBB5783622.1"/>
    </source>
</evidence>
<comment type="caution">
    <text evidence="2">The sequence shown here is derived from an EMBL/GenBank/DDBJ whole genome shotgun (WGS) entry which is preliminary data.</text>
</comment>
<gene>
    <name evidence="2" type="ORF">HD596_010378</name>
</gene>
<keyword evidence="3" id="KW-1185">Reference proteome</keyword>
<feature type="region of interest" description="Disordered" evidence="1">
    <location>
        <begin position="1"/>
        <end position="25"/>
    </location>
</feature>
<dbReference type="EMBL" id="JACHMB010000001">
    <property type="protein sequence ID" value="MBB5783622.1"/>
    <property type="molecule type" value="Genomic_DNA"/>
</dbReference>
<evidence type="ECO:0000256" key="1">
    <source>
        <dbReference type="SAM" id="MobiDB-lite"/>
    </source>
</evidence>
<organism evidence="2 3">
    <name type="scientific">Nonomuraea jabiensis</name>
    <dbReference type="NCBI Taxonomy" id="882448"/>
    <lineage>
        <taxon>Bacteria</taxon>
        <taxon>Bacillati</taxon>
        <taxon>Actinomycetota</taxon>
        <taxon>Actinomycetes</taxon>
        <taxon>Streptosporangiales</taxon>
        <taxon>Streptosporangiaceae</taxon>
        <taxon>Nonomuraea</taxon>
    </lineage>
</organism>
<dbReference type="RefSeq" id="WP_185076631.1">
    <property type="nucleotide sequence ID" value="NZ_JACHMB010000001.1"/>
</dbReference>
<dbReference type="Proteomes" id="UP000579153">
    <property type="component" value="Unassembled WGS sequence"/>
</dbReference>
<protein>
    <submittedName>
        <fullName evidence="2">Uncharacterized protein</fullName>
    </submittedName>
</protein>
<sequence length="72" mass="7936">MSADDQIRSWKTPELRGPGEAHPAGEINLGALSGGEKEIPGFDDYTNFFSCWQTCERSMWVGTCRFSSIGCC</sequence>